<dbReference type="GO" id="GO:0044780">
    <property type="term" value="P:bacterial-type flagellum assembly"/>
    <property type="evidence" value="ECO:0007669"/>
    <property type="project" value="InterPro"/>
</dbReference>
<feature type="domain" description="Flagellar hook-associated protein FlgK helical" evidence="7">
    <location>
        <begin position="88"/>
        <end position="313"/>
    </location>
</feature>
<dbReference type="Pfam" id="PF22638">
    <property type="entry name" value="FlgK_D1"/>
    <property type="match status" value="1"/>
</dbReference>
<evidence type="ECO:0000256" key="1">
    <source>
        <dbReference type="ARBA" id="ARBA00004365"/>
    </source>
</evidence>
<keyword evidence="6" id="KW-0975">Bacterial flagellum</keyword>
<reference evidence="8 9" key="1">
    <citation type="submission" date="2014-07" db="EMBL/GenBank/DDBJ databases">
        <title>Comparative genomic insights into amoeba endosymbionts belonging to the families of Holosporaceae and Candidatus Midichloriaceae within Rickettsiales.</title>
        <authorList>
            <person name="Wang Z."/>
            <person name="Wu M."/>
        </authorList>
    </citation>
    <scope>NUCLEOTIDE SEQUENCE [LARGE SCALE GENOMIC DNA]</scope>
    <source>
        <strain evidence="8">PRA3</strain>
    </source>
</reference>
<comment type="subcellular location">
    <subcellularLocation>
        <location evidence="1">Bacterial flagellum</location>
    </subcellularLocation>
    <subcellularLocation>
        <location evidence="2">Secreted</location>
    </subcellularLocation>
</comment>
<dbReference type="PANTHER" id="PTHR30033">
    <property type="entry name" value="FLAGELLAR HOOK-ASSOCIATED PROTEIN 1"/>
    <property type="match status" value="1"/>
</dbReference>
<sequence length="612" mass="65180">MTAISTLLSKIQADRKQTQLTSANIARANVDGYTRKVAYEEKTVINNAVTGVKQSQVERVVDPVLQKEVRTQNSNLGKSARLQEYYTNISQLLGSKGDQSSFVHNLNNFAAQMTQVASITDGNKKREAVQQAVTLCSQLNNISDHINQLRGQTDQELANAIDQLNEMMTSMEDFNRQIVSLSINNQDATNLEDERDLVIHNAAELSGVKIYDGQFKNKTLALESGDILATSTATFSLSYNAATYVAPGDPLSNITNAFGVNITNTFSNGRISGLLELRNKILPDIQAELDELTRVVRDTTNALHNEAAALGGDSTLTGLSRAPGVPAPGQLSGITDISGQGTLRIGVTDIDGTLLDYKDVPLTDGMTVGGLVASINATPYVNGNAVGAFTVTQLATGELQIISTTNKSVAIGAAGTVKPTLSATTTYDATKAYGLSHFFGLNNLFDTGNQVASPTAQIGIANSISVRSSIYANTSNLSIGRLSNLIPAPTGKGLGLRANDATVALEIGDTLAGGTLNFLNAGALKASNISTTEYATRIMSLVQSDIAQSKSTQQITQRVYDELTTLTQQKSGVEPAEEIMRVFELTNSINLASKSLNIVTSMEKDLIQTLSR</sequence>
<evidence type="ECO:0000256" key="3">
    <source>
        <dbReference type="ARBA" id="ARBA00009677"/>
    </source>
</evidence>
<dbReference type="KEGG" id="paca:ID47_11910"/>
<dbReference type="PANTHER" id="PTHR30033:SF2">
    <property type="entry name" value="FLAGELLAR HOOK PROTEIN"/>
    <property type="match status" value="1"/>
</dbReference>
<evidence type="ECO:0000313" key="8">
    <source>
        <dbReference type="EMBL" id="AIK97289.1"/>
    </source>
</evidence>
<dbReference type="STRING" id="91604.ID47_11910"/>
<comment type="similarity">
    <text evidence="3">Belongs to the flagella basal body rod proteins family.</text>
</comment>
<evidence type="ECO:0000256" key="2">
    <source>
        <dbReference type="ARBA" id="ARBA00004613"/>
    </source>
</evidence>
<dbReference type="Proteomes" id="UP000028926">
    <property type="component" value="Chromosome"/>
</dbReference>
<keyword evidence="5" id="KW-0964">Secreted</keyword>
<dbReference type="eggNOG" id="COG1256">
    <property type="taxonomic scope" value="Bacteria"/>
</dbReference>
<dbReference type="HOGENOM" id="CLU_445982_0_0_5"/>
<protein>
    <recommendedName>
        <fullName evidence="4">Flagellar hook-associated protein 1</fullName>
    </recommendedName>
</protein>
<proteinExistence type="inferred from homology"/>
<accession>A0A077AZ50</accession>
<dbReference type="OrthoDB" id="7181295at2"/>
<evidence type="ECO:0000256" key="5">
    <source>
        <dbReference type="ARBA" id="ARBA00022525"/>
    </source>
</evidence>
<keyword evidence="9" id="KW-1185">Reference proteome</keyword>
<dbReference type="InterPro" id="IPR053927">
    <property type="entry name" value="FlgK_helical"/>
</dbReference>
<dbReference type="InterPro" id="IPR002371">
    <property type="entry name" value="FlgK"/>
</dbReference>
<dbReference type="GO" id="GO:0005198">
    <property type="term" value="F:structural molecule activity"/>
    <property type="evidence" value="ECO:0007669"/>
    <property type="project" value="InterPro"/>
</dbReference>
<dbReference type="GO" id="GO:0005576">
    <property type="term" value="C:extracellular region"/>
    <property type="evidence" value="ECO:0007669"/>
    <property type="project" value="UniProtKB-SubCell"/>
</dbReference>
<dbReference type="AlphaFoldDB" id="A0A077AZ50"/>
<dbReference type="RefSeq" id="WP_038466685.1">
    <property type="nucleotide sequence ID" value="NZ_CP008941.1"/>
</dbReference>
<dbReference type="EMBL" id="CP008941">
    <property type="protein sequence ID" value="AIK97289.1"/>
    <property type="molecule type" value="Genomic_DNA"/>
</dbReference>
<organism evidence="8 9">
    <name type="scientific">Candidatus Odyssella acanthamoebae</name>
    <dbReference type="NCBI Taxonomy" id="91604"/>
    <lineage>
        <taxon>Bacteria</taxon>
        <taxon>Pseudomonadati</taxon>
        <taxon>Pseudomonadota</taxon>
        <taxon>Alphaproteobacteria</taxon>
        <taxon>Holosporales</taxon>
        <taxon>Candidatus Paracaedibacteraceae</taxon>
        <taxon>Candidatus Odyssella</taxon>
    </lineage>
</organism>
<dbReference type="GO" id="GO:0009424">
    <property type="term" value="C:bacterial-type flagellum hook"/>
    <property type="evidence" value="ECO:0007669"/>
    <property type="project" value="InterPro"/>
</dbReference>
<evidence type="ECO:0000313" key="9">
    <source>
        <dbReference type="Proteomes" id="UP000028926"/>
    </source>
</evidence>
<name>A0A077AZ50_9PROT</name>
<evidence type="ECO:0000259" key="7">
    <source>
        <dbReference type="Pfam" id="PF22638"/>
    </source>
</evidence>
<gene>
    <name evidence="8" type="ORF">ID47_11910</name>
</gene>
<evidence type="ECO:0000256" key="4">
    <source>
        <dbReference type="ARBA" id="ARBA00016244"/>
    </source>
</evidence>
<evidence type="ECO:0000256" key="6">
    <source>
        <dbReference type="ARBA" id="ARBA00023143"/>
    </source>
</evidence>